<organism evidence="3 4">
    <name type="scientific">Clavelina lepadiformis</name>
    <name type="common">Light-bulb sea squirt</name>
    <name type="synonym">Ascidia lepadiformis</name>
    <dbReference type="NCBI Taxonomy" id="159417"/>
    <lineage>
        <taxon>Eukaryota</taxon>
        <taxon>Metazoa</taxon>
        <taxon>Chordata</taxon>
        <taxon>Tunicata</taxon>
        <taxon>Ascidiacea</taxon>
        <taxon>Aplousobranchia</taxon>
        <taxon>Clavelinidae</taxon>
        <taxon>Clavelina</taxon>
    </lineage>
</organism>
<evidence type="ECO:0000256" key="1">
    <source>
        <dbReference type="SAM" id="Coils"/>
    </source>
</evidence>
<feature type="compositionally biased region" description="Low complexity" evidence="2">
    <location>
        <begin position="321"/>
        <end position="333"/>
    </location>
</feature>
<feature type="region of interest" description="Disordered" evidence="2">
    <location>
        <begin position="294"/>
        <end position="446"/>
    </location>
</feature>
<name>A0ABP0GQA2_CLALP</name>
<feature type="compositionally biased region" description="Polar residues" evidence="2">
    <location>
        <begin position="1171"/>
        <end position="1183"/>
    </location>
</feature>
<gene>
    <name evidence="3" type="ORF">CVLEPA_LOCUS27210</name>
</gene>
<feature type="compositionally biased region" description="Low complexity" evidence="2">
    <location>
        <begin position="412"/>
        <end position="424"/>
    </location>
</feature>
<feature type="region of interest" description="Disordered" evidence="2">
    <location>
        <begin position="528"/>
        <end position="846"/>
    </location>
</feature>
<reference evidence="3 4" key="1">
    <citation type="submission" date="2024-02" db="EMBL/GenBank/DDBJ databases">
        <authorList>
            <person name="Daric V."/>
            <person name="Darras S."/>
        </authorList>
    </citation>
    <scope>NUCLEOTIDE SEQUENCE [LARGE SCALE GENOMIC DNA]</scope>
</reference>
<feature type="compositionally biased region" description="Low complexity" evidence="2">
    <location>
        <begin position="1101"/>
        <end position="1118"/>
    </location>
</feature>
<feature type="compositionally biased region" description="Basic and acidic residues" evidence="2">
    <location>
        <begin position="14"/>
        <end position="29"/>
    </location>
</feature>
<sequence>MKDTESVSPIMTPERLEHDDVHDEEPRERSRGRRRTAREIAHMFEQLKQRHMARKQEWQQEKEELLRQAAVGEDSKRILSDLKVILEDLRVELRSEENKRRNAEEEYIRGRKEWEAEEMRLIKIINNLEAQIRGDLKSDKHLADEIELLKSRLIARERDLESYQKLNCEMQDQMRDQQQDFDKEKQKLMEKHEGERKNWNRARQVMLDKIESLTAQKNLSRSSSFPLHGSHIASPLSDDQSASVTSLVTSGRTSREDQNETENQSCAGSSTYNNFQRTVDQALKQIEKISQDLNTTEVEKTTEPPKKQLPAPGINPTLNKSPSPSTHTRTRSVSLDHSHMSRVRAGSGRFSHSPVDSDLRRSSASNYSGQHRKPTSREASSESSLPKSSQKKSRLASGVYAPSKAAAPGVESPLASSSNSCSLPMFTESGTDSSPSNLQGIHDGEVKSPVTKILSPPKQVKERSFVKVEKCYRKLPEPTSIKQYVPAKKLPNLHQQLLFRESTKPVSSKISEKVSVATDAKIPDIVVNTDDTDPSKENKMLKLHTSYFSPKKGYVKGLGKTKPSPRPEAQTESLNQTKRQSPTAKNFVTEQSSSTPAAKTVDVNRSARGRDKNTSCHHDFVDPEVEQESFQNQEIEVPPPVRPKPSVTIEKDAKGNLLRVITDPRYQRQHSPSVERNAGQGKARRRSSGGNRDLSPLVPLTTVTHADVPKSSSVRTTESRGCEKPPGKESLGARGKSWIKKTLSFLDPPAKDVREFGKEESFTKHGKRETRSRSKNRSSSLRRGEERRKLLIVTSSDESDDTKSKEKPRWRDAKNDQNGKDSRSEGRSKTKKYSRSKTDNPREMKSLLLKFRSSHFNPKKPAVLRQFERKLLENEVRTLEDDRKELENGSKKHPAKADERMITKTEDCNEDDGYSGEDELDDHRKTEKSKEKKVVTKASVTLTKTPSIPSLQERSPLKVTLKPRHYKSLVDLRYSSCFKDAVEEEEFEKPSKEMQLSPIESLPESLPRRSPHQYIRTTLPAYKSQSSDVTSPSSTSPDKRSPPVGFESGNHFVREAVSRLSLPPGSRREPKEKRLSWSSASPLVHVDGTAWRDNVIASASLKTGLKKSGLNGSSSTSAETPEKSSAYNLAPARSGGPKRFMSEEMKRKTANLERALRHEPNTLKSRRYVRSKTQPVHPLTSSSEENDGDDVSESRAMTRSTSMPPEEFTRELHVTVPGLTSRFKKPVLSNRRLPSRWKKNE</sequence>
<evidence type="ECO:0000256" key="2">
    <source>
        <dbReference type="SAM" id="MobiDB-lite"/>
    </source>
</evidence>
<feature type="region of interest" description="Disordered" evidence="2">
    <location>
        <begin position="983"/>
        <end position="1080"/>
    </location>
</feature>
<feature type="compositionally biased region" description="Basic and acidic residues" evidence="2">
    <location>
        <begin position="749"/>
        <end position="763"/>
    </location>
</feature>
<feature type="compositionally biased region" description="Basic and acidic residues" evidence="2">
    <location>
        <begin position="1066"/>
        <end position="1075"/>
    </location>
</feature>
<feature type="compositionally biased region" description="Basic and acidic residues" evidence="2">
    <location>
        <begin position="1140"/>
        <end position="1161"/>
    </location>
</feature>
<feature type="compositionally biased region" description="Basic and acidic residues" evidence="2">
    <location>
        <begin position="878"/>
        <end position="907"/>
    </location>
</feature>
<feature type="region of interest" description="Disordered" evidence="2">
    <location>
        <begin position="1"/>
        <end position="36"/>
    </location>
</feature>
<feature type="compositionally biased region" description="Low complexity" evidence="2">
    <location>
        <begin position="1024"/>
        <end position="1036"/>
    </location>
</feature>
<feature type="compositionally biased region" description="Polar residues" evidence="2">
    <location>
        <begin position="237"/>
        <end position="252"/>
    </location>
</feature>
<feature type="compositionally biased region" description="Basic and acidic residues" evidence="2">
    <location>
        <begin position="801"/>
        <end position="828"/>
    </location>
</feature>
<feature type="compositionally biased region" description="Basic and acidic residues" evidence="2">
    <location>
        <begin position="921"/>
        <end position="934"/>
    </location>
</feature>
<feature type="compositionally biased region" description="Acidic residues" evidence="2">
    <location>
        <begin position="908"/>
        <end position="920"/>
    </location>
</feature>
<feature type="compositionally biased region" description="Basic and acidic residues" evidence="2">
    <location>
        <begin position="608"/>
        <end position="621"/>
    </location>
</feature>
<feature type="region of interest" description="Disordered" evidence="2">
    <location>
        <begin position="878"/>
        <end position="939"/>
    </location>
</feature>
<keyword evidence="4" id="KW-1185">Reference proteome</keyword>
<feature type="compositionally biased region" description="Basic residues" evidence="2">
    <location>
        <begin position="764"/>
        <end position="776"/>
    </location>
</feature>
<feature type="compositionally biased region" description="Polar residues" evidence="2">
    <location>
        <begin position="428"/>
        <end position="439"/>
    </location>
</feature>
<feature type="compositionally biased region" description="Polar residues" evidence="2">
    <location>
        <begin position="570"/>
        <end position="597"/>
    </location>
</feature>
<feature type="compositionally biased region" description="Basic and acidic residues" evidence="2">
    <location>
        <begin position="717"/>
        <end position="727"/>
    </location>
</feature>
<dbReference type="EMBL" id="CAWYQH010000141">
    <property type="protein sequence ID" value="CAK8693926.1"/>
    <property type="molecule type" value="Genomic_DNA"/>
</dbReference>
<feature type="region of interest" description="Disordered" evidence="2">
    <location>
        <begin position="219"/>
        <end position="273"/>
    </location>
</feature>
<feature type="coiled-coil region" evidence="1">
    <location>
        <begin position="48"/>
        <end position="131"/>
    </location>
</feature>
<keyword evidence="1" id="KW-0175">Coiled coil</keyword>
<dbReference type="Proteomes" id="UP001642483">
    <property type="component" value="Unassembled WGS sequence"/>
</dbReference>
<feature type="compositionally biased region" description="Basic and acidic residues" evidence="2">
    <location>
        <begin position="297"/>
        <end position="306"/>
    </location>
</feature>
<protein>
    <submittedName>
        <fullName evidence="3">Uncharacterized protein</fullName>
    </submittedName>
</protein>
<evidence type="ECO:0000313" key="3">
    <source>
        <dbReference type="EMBL" id="CAK8693926.1"/>
    </source>
</evidence>
<feature type="compositionally biased region" description="Polar residues" evidence="2">
    <location>
        <begin position="261"/>
        <end position="273"/>
    </location>
</feature>
<comment type="caution">
    <text evidence="3">The sequence shown here is derived from an EMBL/GenBank/DDBJ whole genome shotgun (WGS) entry which is preliminary data.</text>
</comment>
<evidence type="ECO:0000313" key="4">
    <source>
        <dbReference type="Proteomes" id="UP001642483"/>
    </source>
</evidence>
<proteinExistence type="predicted"/>
<accession>A0ABP0GQA2</accession>
<feature type="compositionally biased region" description="Basic and acidic residues" evidence="2">
    <location>
        <begin position="836"/>
        <end position="845"/>
    </location>
</feature>
<feature type="region of interest" description="Disordered" evidence="2">
    <location>
        <begin position="1101"/>
        <end position="1212"/>
    </location>
</feature>